<dbReference type="InterPro" id="IPR016032">
    <property type="entry name" value="Sig_transdc_resp-reg_C-effctor"/>
</dbReference>
<feature type="domain" description="OmpR/PhoB-type" evidence="11">
    <location>
        <begin position="124"/>
        <end position="218"/>
    </location>
</feature>
<keyword evidence="4" id="KW-0902">Two-component regulatory system</keyword>
<dbReference type="Gene3D" id="6.10.250.690">
    <property type="match status" value="1"/>
</dbReference>
<dbReference type="AlphaFoldDB" id="A0A2W4QZS2"/>
<feature type="modified residue" description="4-aspartylphosphate" evidence="8">
    <location>
        <position position="51"/>
    </location>
</feature>
<dbReference type="GO" id="GO:0032993">
    <property type="term" value="C:protein-DNA complex"/>
    <property type="evidence" value="ECO:0007669"/>
    <property type="project" value="TreeGrafter"/>
</dbReference>
<sequence>MRILLVEDDTMIGKSVQLWLKREGHAVDWVRDGVAAELSLANGTYEFLLLDLGLPRKSGLEVLAGLRGKKNSIPVLILTARDAVADRVKGLDAGADDYLVKPFDLDELSARIRALSRRQSGRTVPLIEHGALTLNPVSHEVSMGGTPIILSAREFSLLATLLKRPGMPLSRSQLEESIYGFGEEVESNTVEVYIHSLRRKLGQEWIVNVRGVGYLIPKLN</sequence>
<dbReference type="GO" id="GO:0000156">
    <property type="term" value="F:phosphorelay response regulator activity"/>
    <property type="evidence" value="ECO:0007669"/>
    <property type="project" value="TreeGrafter"/>
</dbReference>
<evidence type="ECO:0000256" key="9">
    <source>
        <dbReference type="PROSITE-ProRule" id="PRU01091"/>
    </source>
</evidence>
<dbReference type="Gene3D" id="1.10.10.10">
    <property type="entry name" value="Winged helix-like DNA-binding domain superfamily/Winged helix DNA-binding domain"/>
    <property type="match status" value="1"/>
</dbReference>
<evidence type="ECO:0000256" key="6">
    <source>
        <dbReference type="ARBA" id="ARBA00023125"/>
    </source>
</evidence>
<dbReference type="InterPro" id="IPR039420">
    <property type="entry name" value="WalR-like"/>
</dbReference>
<dbReference type="CDD" id="cd00383">
    <property type="entry name" value="trans_reg_C"/>
    <property type="match status" value="1"/>
</dbReference>
<gene>
    <name evidence="12" type="ORF">DM484_15905</name>
</gene>
<dbReference type="InterPro" id="IPR036388">
    <property type="entry name" value="WH-like_DNA-bd_sf"/>
</dbReference>
<dbReference type="CDD" id="cd17624">
    <property type="entry name" value="REC_OmpR_PmrA-like"/>
    <property type="match status" value="1"/>
</dbReference>
<dbReference type="SUPFAM" id="SSF52172">
    <property type="entry name" value="CheY-like"/>
    <property type="match status" value="1"/>
</dbReference>
<evidence type="ECO:0000256" key="1">
    <source>
        <dbReference type="ARBA" id="ARBA00004496"/>
    </source>
</evidence>
<dbReference type="PROSITE" id="PS50110">
    <property type="entry name" value="RESPONSE_REGULATORY"/>
    <property type="match status" value="1"/>
</dbReference>
<accession>A0A2W4QZS2</accession>
<comment type="caution">
    <text evidence="12">The sequence shown here is derived from an EMBL/GenBank/DDBJ whole genome shotgun (WGS) entry which is preliminary data.</text>
</comment>
<keyword evidence="7" id="KW-0804">Transcription</keyword>
<dbReference type="PANTHER" id="PTHR48111">
    <property type="entry name" value="REGULATOR OF RPOS"/>
    <property type="match status" value="1"/>
</dbReference>
<evidence type="ECO:0000313" key="13">
    <source>
        <dbReference type="Proteomes" id="UP000249396"/>
    </source>
</evidence>
<dbReference type="Gene3D" id="3.40.50.2300">
    <property type="match status" value="1"/>
</dbReference>
<evidence type="ECO:0000256" key="5">
    <source>
        <dbReference type="ARBA" id="ARBA00023015"/>
    </source>
</evidence>
<dbReference type="InterPro" id="IPR001867">
    <property type="entry name" value="OmpR/PhoB-type_DNA-bd"/>
</dbReference>
<dbReference type="Pfam" id="PF00072">
    <property type="entry name" value="Response_reg"/>
    <property type="match status" value="1"/>
</dbReference>
<keyword evidence="3 8" id="KW-0597">Phosphoprotein</keyword>
<dbReference type="SMART" id="SM00862">
    <property type="entry name" value="Trans_reg_C"/>
    <property type="match status" value="1"/>
</dbReference>
<evidence type="ECO:0000259" key="10">
    <source>
        <dbReference type="PROSITE" id="PS50110"/>
    </source>
</evidence>
<evidence type="ECO:0000313" key="12">
    <source>
        <dbReference type="EMBL" id="PZN76773.1"/>
    </source>
</evidence>
<dbReference type="FunFam" id="3.40.50.2300:FF:000002">
    <property type="entry name" value="DNA-binding response regulator PhoP"/>
    <property type="match status" value="1"/>
</dbReference>
<dbReference type="SUPFAM" id="SSF46894">
    <property type="entry name" value="C-terminal effector domain of the bipartite response regulators"/>
    <property type="match status" value="1"/>
</dbReference>
<keyword evidence="6 9" id="KW-0238">DNA-binding</keyword>
<dbReference type="SMART" id="SM00448">
    <property type="entry name" value="REC"/>
    <property type="match status" value="1"/>
</dbReference>
<feature type="DNA-binding region" description="OmpR/PhoB-type" evidence="9">
    <location>
        <begin position="124"/>
        <end position="218"/>
    </location>
</feature>
<protein>
    <submittedName>
        <fullName evidence="12">DNA-binding response regulator</fullName>
    </submittedName>
</protein>
<keyword evidence="2" id="KW-0963">Cytoplasm</keyword>
<organism evidence="12 13">
    <name type="scientific">Candidatus Methylumidiphilus alinenensis</name>
    <dbReference type="NCBI Taxonomy" id="2202197"/>
    <lineage>
        <taxon>Bacteria</taxon>
        <taxon>Pseudomonadati</taxon>
        <taxon>Pseudomonadota</taxon>
        <taxon>Gammaproteobacteria</taxon>
        <taxon>Methylococcales</taxon>
        <taxon>Candidatus Methylumidiphilus</taxon>
    </lineage>
</organism>
<dbReference type="GO" id="GO:0006355">
    <property type="term" value="P:regulation of DNA-templated transcription"/>
    <property type="evidence" value="ECO:0007669"/>
    <property type="project" value="InterPro"/>
</dbReference>
<dbReference type="Proteomes" id="UP000249396">
    <property type="component" value="Unassembled WGS sequence"/>
</dbReference>
<evidence type="ECO:0000259" key="11">
    <source>
        <dbReference type="PROSITE" id="PS51755"/>
    </source>
</evidence>
<dbReference type="GO" id="GO:0000976">
    <property type="term" value="F:transcription cis-regulatory region binding"/>
    <property type="evidence" value="ECO:0007669"/>
    <property type="project" value="TreeGrafter"/>
</dbReference>
<dbReference type="GO" id="GO:0005829">
    <property type="term" value="C:cytosol"/>
    <property type="evidence" value="ECO:0007669"/>
    <property type="project" value="TreeGrafter"/>
</dbReference>
<reference evidence="12 13" key="1">
    <citation type="journal article" date="2018" name="Aquat. Microb. Ecol.">
        <title>Gammaproteobacterial methanotrophs dominate.</title>
        <authorList>
            <person name="Rissanen A.J."/>
            <person name="Saarenheimo J."/>
            <person name="Tiirola M."/>
            <person name="Peura S."/>
            <person name="Aalto S.L."/>
            <person name="Karvinen A."/>
            <person name="Nykanen H."/>
        </authorList>
    </citation>
    <scope>NUCLEOTIDE SEQUENCE [LARGE SCALE GENOMIC DNA]</scope>
    <source>
        <strain evidence="12">AMbin10</strain>
    </source>
</reference>
<evidence type="ECO:0000256" key="2">
    <source>
        <dbReference type="ARBA" id="ARBA00022490"/>
    </source>
</evidence>
<evidence type="ECO:0000256" key="4">
    <source>
        <dbReference type="ARBA" id="ARBA00023012"/>
    </source>
</evidence>
<dbReference type="InterPro" id="IPR001789">
    <property type="entry name" value="Sig_transdc_resp-reg_receiver"/>
</dbReference>
<name>A0A2W4QZS2_9GAMM</name>
<dbReference type="PANTHER" id="PTHR48111:SF35">
    <property type="entry name" value="TRANSCRIPTIONAL REGULATORY PROTEIN QSEB"/>
    <property type="match status" value="1"/>
</dbReference>
<evidence type="ECO:0000256" key="8">
    <source>
        <dbReference type="PROSITE-ProRule" id="PRU00169"/>
    </source>
</evidence>
<comment type="subcellular location">
    <subcellularLocation>
        <location evidence="1">Cytoplasm</location>
    </subcellularLocation>
</comment>
<dbReference type="PROSITE" id="PS51755">
    <property type="entry name" value="OMPR_PHOB"/>
    <property type="match status" value="1"/>
</dbReference>
<proteinExistence type="predicted"/>
<dbReference type="Pfam" id="PF00486">
    <property type="entry name" value="Trans_reg_C"/>
    <property type="match status" value="1"/>
</dbReference>
<feature type="domain" description="Response regulatory" evidence="10">
    <location>
        <begin position="2"/>
        <end position="116"/>
    </location>
</feature>
<dbReference type="InterPro" id="IPR011006">
    <property type="entry name" value="CheY-like_superfamily"/>
</dbReference>
<evidence type="ECO:0000256" key="7">
    <source>
        <dbReference type="ARBA" id="ARBA00023163"/>
    </source>
</evidence>
<keyword evidence="5" id="KW-0805">Transcription regulation</keyword>
<evidence type="ECO:0000256" key="3">
    <source>
        <dbReference type="ARBA" id="ARBA00022553"/>
    </source>
</evidence>
<dbReference type="EMBL" id="QJPH01000352">
    <property type="protein sequence ID" value="PZN76773.1"/>
    <property type="molecule type" value="Genomic_DNA"/>
</dbReference>